<keyword evidence="2" id="KW-0547">Nucleotide-binding</keyword>
<dbReference type="Pfam" id="PF00120">
    <property type="entry name" value="Gln-synt_C"/>
    <property type="match status" value="1"/>
</dbReference>
<dbReference type="Pfam" id="PF16952">
    <property type="entry name" value="Gln-synt_N_2"/>
    <property type="match status" value="1"/>
</dbReference>
<dbReference type="Gene3D" id="3.30.590.10">
    <property type="entry name" value="Glutamine synthetase/guanido kinase, catalytic domain"/>
    <property type="match status" value="1"/>
</dbReference>
<evidence type="ECO:0000313" key="5">
    <source>
        <dbReference type="EMBL" id="CAB4330965.1"/>
    </source>
</evidence>
<dbReference type="GO" id="GO:0004356">
    <property type="term" value="F:glutamine synthetase activity"/>
    <property type="evidence" value="ECO:0007669"/>
    <property type="project" value="InterPro"/>
</dbReference>
<name>A0A6J5YKF2_9ZZZZ</name>
<dbReference type="GO" id="GO:0005524">
    <property type="term" value="F:ATP binding"/>
    <property type="evidence" value="ECO:0007669"/>
    <property type="project" value="UniProtKB-KW"/>
</dbReference>
<dbReference type="Gene3D" id="3.10.20.70">
    <property type="entry name" value="Glutamine synthetase, N-terminal domain"/>
    <property type="match status" value="1"/>
</dbReference>
<dbReference type="PANTHER" id="PTHR43785:SF2">
    <property type="entry name" value="TYPE-1 GLUTAMINE SYNTHETASE 1"/>
    <property type="match status" value="1"/>
</dbReference>
<evidence type="ECO:0000256" key="2">
    <source>
        <dbReference type="ARBA" id="ARBA00022741"/>
    </source>
</evidence>
<dbReference type="InterPro" id="IPR014746">
    <property type="entry name" value="Gln_synth/guanido_kin_cat_dom"/>
</dbReference>
<sequence>MKRLSRDDVLRSAEKANIRLIRFLYCDPSGMIRGKTAHGSQLTSKIDEGLGLTRAQNAINVFEELVYVEGMIPVGELRVVPDPATYTELPWLDRTASMICDQLEYDYSANPTCSRSVLKRAIAYAQSHGVQIFSSFEDEFYLATHDETGYQPFNDGPVYSSAGMDRVSVVIDDIVDNLTAQGMVVEQAINEYGPGQQEIAIRYTDALTSADNQLKFRDTVRGTAEVTHGLHASFAPKPFADGIGSGAHLHFSAWSTDGKQNLFHDPQTPDKLSNFGLQFVAGILDHLPAMIAISCPSYNSYDRLKPDAWAGNTVSWGYDNRECTLRVASPFRGREAESINLELKACDASSNPYLVLAAVIYAGIDGVLRNLQPPKDCVGNPATLSESEKAECGITALPHDQIQAHELLAQDSVMRTALGEKMIECLVALRGAEYRKAKELGDEWARHTFFNVL</sequence>
<dbReference type="SUPFAM" id="SSF55931">
    <property type="entry name" value="Glutamine synthetase/guanido kinase"/>
    <property type="match status" value="1"/>
</dbReference>
<dbReference type="PROSITE" id="PS51987">
    <property type="entry name" value="GS_CATALYTIC"/>
    <property type="match status" value="1"/>
</dbReference>
<reference evidence="5" key="1">
    <citation type="submission" date="2020-05" db="EMBL/GenBank/DDBJ databases">
        <authorList>
            <person name="Chiriac C."/>
            <person name="Salcher M."/>
            <person name="Ghai R."/>
            <person name="Kavagutti S V."/>
        </authorList>
    </citation>
    <scope>NUCLEOTIDE SEQUENCE</scope>
</reference>
<keyword evidence="3" id="KW-0067">ATP-binding</keyword>
<protein>
    <submittedName>
        <fullName evidence="5">Unannotated protein</fullName>
    </submittedName>
</protein>
<accession>A0A6J5YKF2</accession>
<dbReference type="EMBL" id="CAESAJ010000008">
    <property type="protein sequence ID" value="CAB4330965.1"/>
    <property type="molecule type" value="Genomic_DNA"/>
</dbReference>
<dbReference type="InterPro" id="IPR008146">
    <property type="entry name" value="Gln_synth_cat_dom"/>
</dbReference>
<evidence type="ECO:0000256" key="3">
    <source>
        <dbReference type="ARBA" id="ARBA00022840"/>
    </source>
</evidence>
<keyword evidence="1" id="KW-0436">Ligase</keyword>
<dbReference type="GO" id="GO:0006542">
    <property type="term" value="P:glutamine biosynthetic process"/>
    <property type="evidence" value="ECO:0007669"/>
    <property type="project" value="InterPro"/>
</dbReference>
<organism evidence="5">
    <name type="scientific">freshwater metagenome</name>
    <dbReference type="NCBI Taxonomy" id="449393"/>
    <lineage>
        <taxon>unclassified sequences</taxon>
        <taxon>metagenomes</taxon>
        <taxon>ecological metagenomes</taxon>
    </lineage>
</organism>
<gene>
    <name evidence="5" type="ORF">UFOPK3770_00170</name>
</gene>
<dbReference type="PANTHER" id="PTHR43785">
    <property type="entry name" value="GAMMA-GLUTAMYLPUTRESCINE SYNTHETASE"/>
    <property type="match status" value="1"/>
</dbReference>
<proteinExistence type="predicted"/>
<evidence type="ECO:0000259" key="4">
    <source>
        <dbReference type="PROSITE" id="PS51987"/>
    </source>
</evidence>
<dbReference type="SUPFAM" id="SSF54368">
    <property type="entry name" value="Glutamine synthetase, N-terminal domain"/>
    <property type="match status" value="1"/>
</dbReference>
<evidence type="ECO:0000256" key="1">
    <source>
        <dbReference type="ARBA" id="ARBA00022598"/>
    </source>
</evidence>
<dbReference type="InterPro" id="IPR008147">
    <property type="entry name" value="Gln_synt_N"/>
</dbReference>
<dbReference type="InterPro" id="IPR036651">
    <property type="entry name" value="Gln_synt_N_sf"/>
</dbReference>
<dbReference type="AlphaFoldDB" id="A0A6J5YKF2"/>
<dbReference type="SMART" id="SM01230">
    <property type="entry name" value="Gln-synt_C"/>
    <property type="match status" value="1"/>
</dbReference>
<feature type="domain" description="GS catalytic" evidence="4">
    <location>
        <begin position="114"/>
        <end position="453"/>
    </location>
</feature>